<evidence type="ECO:0000256" key="2">
    <source>
        <dbReference type="ARBA" id="ARBA00022448"/>
    </source>
</evidence>
<keyword evidence="4 6" id="KW-1133">Transmembrane helix</keyword>
<evidence type="ECO:0000256" key="5">
    <source>
        <dbReference type="ARBA" id="ARBA00023136"/>
    </source>
</evidence>
<feature type="transmembrane region" description="Helical" evidence="6">
    <location>
        <begin position="268"/>
        <end position="287"/>
    </location>
</feature>
<feature type="transmembrane region" description="Helical" evidence="6">
    <location>
        <begin position="12"/>
        <end position="30"/>
    </location>
</feature>
<dbReference type="AlphaFoldDB" id="A0A8F5BLY5"/>
<dbReference type="GO" id="GO:0005886">
    <property type="term" value="C:plasma membrane"/>
    <property type="evidence" value="ECO:0007669"/>
    <property type="project" value="TreeGrafter"/>
</dbReference>
<feature type="transmembrane region" description="Helical" evidence="6">
    <location>
        <begin position="105"/>
        <end position="130"/>
    </location>
</feature>
<dbReference type="GeneID" id="65562115"/>
<dbReference type="PANTHER" id="PTHR11706:SF33">
    <property type="entry name" value="NATURAL RESISTANCE-ASSOCIATED MACROPHAGE PROTEIN 2"/>
    <property type="match status" value="1"/>
</dbReference>
<dbReference type="PANTHER" id="PTHR11706">
    <property type="entry name" value="SOLUTE CARRIER PROTEIN FAMILY 11 MEMBER"/>
    <property type="match status" value="1"/>
</dbReference>
<proteinExistence type="predicted"/>
<evidence type="ECO:0000256" key="4">
    <source>
        <dbReference type="ARBA" id="ARBA00022989"/>
    </source>
</evidence>
<evidence type="ECO:0000256" key="3">
    <source>
        <dbReference type="ARBA" id="ARBA00022692"/>
    </source>
</evidence>
<feature type="transmembrane region" description="Helical" evidence="6">
    <location>
        <begin position="333"/>
        <end position="359"/>
    </location>
</feature>
<comment type="subcellular location">
    <subcellularLocation>
        <location evidence="1">Membrane</location>
        <topology evidence="1">Multi-pass membrane protein</topology>
    </subcellularLocation>
</comment>
<gene>
    <name evidence="7" type="ORF">J5U23_00506</name>
</gene>
<feature type="transmembrane region" description="Helical" evidence="6">
    <location>
        <begin position="180"/>
        <end position="197"/>
    </location>
</feature>
<feature type="transmembrane region" description="Helical" evidence="6">
    <location>
        <begin position="225"/>
        <end position="248"/>
    </location>
</feature>
<dbReference type="EMBL" id="CP077717">
    <property type="protein sequence ID" value="QXJ27639.1"/>
    <property type="molecule type" value="Genomic_DNA"/>
</dbReference>
<dbReference type="OrthoDB" id="211791at2157"/>
<feature type="transmembrane region" description="Helical" evidence="6">
    <location>
        <begin position="142"/>
        <end position="160"/>
    </location>
</feature>
<evidence type="ECO:0000313" key="7">
    <source>
        <dbReference type="EMBL" id="QXJ27639.1"/>
    </source>
</evidence>
<keyword evidence="2" id="KW-0813">Transport</keyword>
<dbReference type="KEGG" id="sshi:J5U23_00506"/>
<organism evidence="7 8">
    <name type="scientific">Saccharolobus shibatae (strain ATCC 51178 / DSM 5389 / JCM 8931 / NBRC 15437 / B12)</name>
    <name type="common">Sulfolobus shibatae</name>
    <dbReference type="NCBI Taxonomy" id="523848"/>
    <lineage>
        <taxon>Archaea</taxon>
        <taxon>Thermoproteota</taxon>
        <taxon>Thermoprotei</taxon>
        <taxon>Sulfolobales</taxon>
        <taxon>Sulfolobaceae</taxon>
        <taxon>Saccharolobus</taxon>
    </lineage>
</organism>
<dbReference type="InterPro" id="IPR001046">
    <property type="entry name" value="NRAMP_fam"/>
</dbReference>
<dbReference type="Pfam" id="PF01566">
    <property type="entry name" value="Nramp"/>
    <property type="match status" value="1"/>
</dbReference>
<dbReference type="Proteomes" id="UP000694018">
    <property type="component" value="Chromosome"/>
</dbReference>
<feature type="transmembrane region" description="Helical" evidence="6">
    <location>
        <begin position="78"/>
        <end position="99"/>
    </location>
</feature>
<evidence type="ECO:0000256" key="1">
    <source>
        <dbReference type="ARBA" id="ARBA00004141"/>
    </source>
</evidence>
<dbReference type="GO" id="GO:0005384">
    <property type="term" value="F:manganese ion transmembrane transporter activity"/>
    <property type="evidence" value="ECO:0007669"/>
    <property type="project" value="TreeGrafter"/>
</dbReference>
<name>A0A8F5BLY5_SACSH</name>
<feature type="transmembrane region" description="Helical" evidence="6">
    <location>
        <begin position="308"/>
        <end position="327"/>
    </location>
</feature>
<evidence type="ECO:0000256" key="6">
    <source>
        <dbReference type="SAM" id="Phobius"/>
    </source>
</evidence>
<dbReference type="GO" id="GO:0015086">
    <property type="term" value="F:cadmium ion transmembrane transporter activity"/>
    <property type="evidence" value="ECO:0007669"/>
    <property type="project" value="TreeGrafter"/>
</dbReference>
<accession>A0A8F5BLY5</accession>
<reference evidence="7" key="1">
    <citation type="journal article" date="2021" name="Environ. Microbiol.">
        <title>New insights into the diversity and evolution of the archaeal mobilome from three complete genomes of Saccharolobus shibatae.</title>
        <authorList>
            <person name="Medvedeva S."/>
            <person name="Brandt D."/>
            <person name="Cvirkaite-Krupovic V."/>
            <person name="Liu Y."/>
            <person name="Severinov K."/>
            <person name="Ishino S."/>
            <person name="Ishino Y."/>
            <person name="Prangishvili D."/>
            <person name="Kalinowski J."/>
            <person name="Krupovic M."/>
        </authorList>
    </citation>
    <scope>NUCLEOTIDE SEQUENCE</scope>
    <source>
        <strain evidence="7">B12</strain>
    </source>
</reference>
<dbReference type="RefSeq" id="WP_218266875.1">
    <property type="nucleotide sequence ID" value="NZ_CP077717.1"/>
</dbReference>
<protein>
    <submittedName>
        <fullName evidence="7">Manganese transport protein MntH</fullName>
    </submittedName>
</protein>
<keyword evidence="3 6" id="KW-0812">Transmembrane</keyword>
<feature type="transmembrane region" description="Helical" evidence="6">
    <location>
        <begin position="375"/>
        <end position="393"/>
    </location>
</feature>
<dbReference type="GO" id="GO:0034755">
    <property type="term" value="P:iron ion transmembrane transport"/>
    <property type="evidence" value="ECO:0007669"/>
    <property type="project" value="TreeGrafter"/>
</dbReference>
<evidence type="ECO:0000313" key="8">
    <source>
        <dbReference type="Proteomes" id="UP000694018"/>
    </source>
</evidence>
<keyword evidence="5 6" id="KW-0472">Membrane</keyword>
<feature type="transmembrane region" description="Helical" evidence="6">
    <location>
        <begin position="36"/>
        <end position="54"/>
    </location>
</feature>
<sequence length="394" mass="43286">MSIREIVRLFGPAWIVMMADVDAASVLTGVANGQEYGYRLIWLLLLLAFPLYVIQEAAGRLGAVNNGKGLGEIIRERYSVKISLLASLSMFMVDVFTYVVEYVGIAVGGLVLGIPPFITLPIFFIFHLTIISTRKYDKIEKFLMPISLLLVIAFVLQAMLRGIVPGESIFYFSFSKSFTFLVAANIGAVVMPFMIFYQTSATAYKYQDVDSTIETKVKWSSIETFIGAIVSELIMVAIEMATTGISPSVDPLNYKEMSYSLSLLSSPISPYIFGIGLISAAFLALIVESLGSAWGTLEALGKNTFTNFLLLYISESIPALVIALLFTNNYDNVVNFALTLMSIAPFIVVIPAALIGVLINDKNLMMNYTYGRTRIIIYWITVATILTGGILAII</sequence>